<sequence>MTIEELDLPAWVACAEPDKKYFREAVHTILTAISSSAALRSTMVMKGGMLMAIRYKSSRFTKDADFSTGEKYIKGDEHALIEELSQQLDSANETLAYDTMCRCQRSELRPARDDVVFPTLTLSIGYAPRSKPRELTRLMNGQAPTIVEIDYSYNEAVLDVEVLSLNDGEELKAYSFLNLIAEKLRSLLQQPIRKRNRRQDIYDLNLLITGSQSLSKGEENRLLQLIIESCKERGIEANKASFANPEVKKMAEEGYKNLEHEIEGQLPSFQDAYMAVQHFYENLPWKE</sequence>
<dbReference type="Pfam" id="PF08843">
    <property type="entry name" value="AbiEii"/>
    <property type="match status" value="1"/>
</dbReference>
<name>A0ABR6XV45_9BURK</name>
<protein>
    <submittedName>
        <fullName evidence="1">Nucleotidyl transferase AbiEii/AbiGii toxin family protein</fullName>
    </submittedName>
</protein>
<keyword evidence="1" id="KW-0808">Transferase</keyword>
<dbReference type="GO" id="GO:0016740">
    <property type="term" value="F:transferase activity"/>
    <property type="evidence" value="ECO:0007669"/>
    <property type="project" value="UniProtKB-KW"/>
</dbReference>
<dbReference type="InterPro" id="IPR014942">
    <property type="entry name" value="AbiEii"/>
</dbReference>
<evidence type="ECO:0000313" key="1">
    <source>
        <dbReference type="EMBL" id="MBC3833355.1"/>
    </source>
</evidence>
<dbReference type="RefSeq" id="WP_186892403.1">
    <property type="nucleotide sequence ID" value="NZ_JACOFU010000009.1"/>
</dbReference>
<reference evidence="1 2" key="1">
    <citation type="submission" date="2020-08" db="EMBL/GenBank/DDBJ databases">
        <title>Novel species isolated from subtropical streams in China.</title>
        <authorList>
            <person name="Lu H."/>
        </authorList>
    </citation>
    <scope>NUCLEOTIDE SEQUENCE [LARGE SCALE GENOMIC DNA]</scope>
    <source>
        <strain evidence="1 2">KCTC 52442</strain>
    </source>
</reference>
<accession>A0ABR6XV45</accession>
<organism evidence="1 2">
    <name type="scientific">Undibacterium amnicola</name>
    <dbReference type="NCBI Taxonomy" id="1834038"/>
    <lineage>
        <taxon>Bacteria</taxon>
        <taxon>Pseudomonadati</taxon>
        <taxon>Pseudomonadota</taxon>
        <taxon>Betaproteobacteria</taxon>
        <taxon>Burkholderiales</taxon>
        <taxon>Oxalobacteraceae</taxon>
        <taxon>Undibacterium</taxon>
    </lineage>
</organism>
<proteinExistence type="predicted"/>
<evidence type="ECO:0000313" key="2">
    <source>
        <dbReference type="Proteomes" id="UP000643610"/>
    </source>
</evidence>
<gene>
    <name evidence="1" type="ORF">H8K33_17725</name>
</gene>
<dbReference type="Proteomes" id="UP000643610">
    <property type="component" value="Unassembled WGS sequence"/>
</dbReference>
<dbReference type="EMBL" id="JACOFU010000009">
    <property type="protein sequence ID" value="MBC3833355.1"/>
    <property type="molecule type" value="Genomic_DNA"/>
</dbReference>
<keyword evidence="2" id="KW-1185">Reference proteome</keyword>
<comment type="caution">
    <text evidence="1">The sequence shown here is derived from an EMBL/GenBank/DDBJ whole genome shotgun (WGS) entry which is preliminary data.</text>
</comment>